<evidence type="ECO:0000256" key="1">
    <source>
        <dbReference type="ARBA" id="ARBA00004651"/>
    </source>
</evidence>
<comment type="caution">
    <text evidence="10">The sequence shown here is derived from an EMBL/GenBank/DDBJ whole genome shotgun (WGS) entry which is preliminary data.</text>
</comment>
<dbReference type="Pfam" id="PF12698">
    <property type="entry name" value="ABC2_membrane_3"/>
    <property type="match status" value="1"/>
</dbReference>
<feature type="transmembrane region" description="Helical" evidence="8">
    <location>
        <begin position="218"/>
        <end position="244"/>
    </location>
</feature>
<evidence type="ECO:0000259" key="9">
    <source>
        <dbReference type="PROSITE" id="PS51012"/>
    </source>
</evidence>
<organism evidence="10 11">
    <name type="scientific">Desulfurobacterium pacificum</name>
    <dbReference type="NCBI Taxonomy" id="240166"/>
    <lineage>
        <taxon>Bacteria</taxon>
        <taxon>Pseudomonadati</taxon>
        <taxon>Aquificota</taxon>
        <taxon>Aquificia</taxon>
        <taxon>Desulfurobacteriales</taxon>
        <taxon>Desulfurobacteriaceae</taxon>
        <taxon>Desulfurobacterium</taxon>
    </lineage>
</organism>
<dbReference type="RefSeq" id="WP_283401014.1">
    <property type="nucleotide sequence ID" value="NZ_FXUB01000005.1"/>
</dbReference>
<feature type="domain" description="ABC transmembrane type-2" evidence="9">
    <location>
        <begin position="140"/>
        <end position="366"/>
    </location>
</feature>
<evidence type="ECO:0000256" key="6">
    <source>
        <dbReference type="ARBA" id="ARBA00022989"/>
    </source>
</evidence>
<feature type="transmembrane region" description="Helical" evidence="8">
    <location>
        <begin position="287"/>
        <end position="305"/>
    </location>
</feature>
<evidence type="ECO:0000313" key="11">
    <source>
        <dbReference type="Proteomes" id="UP001157911"/>
    </source>
</evidence>
<comment type="similarity">
    <text evidence="2">Belongs to the ABC-2 integral membrane protein family.</text>
</comment>
<gene>
    <name evidence="10" type="ORF">SAMN06265339_1573</name>
</gene>
<dbReference type="PROSITE" id="PS51012">
    <property type="entry name" value="ABC_TM2"/>
    <property type="match status" value="1"/>
</dbReference>
<evidence type="ECO:0000256" key="8">
    <source>
        <dbReference type="SAM" id="Phobius"/>
    </source>
</evidence>
<dbReference type="Proteomes" id="UP001157911">
    <property type="component" value="Unassembled WGS sequence"/>
</dbReference>
<keyword evidence="11" id="KW-1185">Reference proteome</keyword>
<keyword evidence="6 8" id="KW-1133">Transmembrane helix</keyword>
<feature type="transmembrane region" description="Helical" evidence="8">
    <location>
        <begin position="345"/>
        <end position="363"/>
    </location>
</feature>
<reference evidence="10 11" key="1">
    <citation type="submission" date="2017-05" db="EMBL/GenBank/DDBJ databases">
        <authorList>
            <person name="Varghese N."/>
            <person name="Submissions S."/>
        </authorList>
    </citation>
    <scope>NUCLEOTIDE SEQUENCE [LARGE SCALE GENOMIC DNA]</scope>
    <source>
        <strain evidence="10 11">DSM 15522</strain>
    </source>
</reference>
<name>A0ABY1NVE6_9BACT</name>
<dbReference type="EMBL" id="FXUB01000005">
    <property type="protein sequence ID" value="SMP17958.1"/>
    <property type="molecule type" value="Genomic_DNA"/>
</dbReference>
<evidence type="ECO:0000256" key="3">
    <source>
        <dbReference type="ARBA" id="ARBA00022448"/>
    </source>
</evidence>
<dbReference type="InterPro" id="IPR047817">
    <property type="entry name" value="ABC2_TM_bact-type"/>
</dbReference>
<keyword evidence="5 8" id="KW-0812">Transmembrane</keyword>
<evidence type="ECO:0000256" key="5">
    <source>
        <dbReference type="ARBA" id="ARBA00022692"/>
    </source>
</evidence>
<evidence type="ECO:0000256" key="2">
    <source>
        <dbReference type="ARBA" id="ARBA00007783"/>
    </source>
</evidence>
<dbReference type="InterPro" id="IPR051449">
    <property type="entry name" value="ABC-2_transporter_component"/>
</dbReference>
<accession>A0ABY1NVE6</accession>
<protein>
    <submittedName>
        <fullName evidence="10">ABC-2 type transport system permease protein</fullName>
    </submittedName>
</protein>
<keyword evidence="4" id="KW-1003">Cell membrane</keyword>
<feature type="transmembrane region" description="Helical" evidence="8">
    <location>
        <begin position="256"/>
        <end position="275"/>
    </location>
</feature>
<dbReference type="InterPro" id="IPR013525">
    <property type="entry name" value="ABC2_TM"/>
</dbReference>
<comment type="subcellular location">
    <subcellularLocation>
        <location evidence="1">Cell membrane</location>
        <topology evidence="1">Multi-pass membrane protein</topology>
    </subcellularLocation>
</comment>
<evidence type="ECO:0000313" key="10">
    <source>
        <dbReference type="EMBL" id="SMP17958.1"/>
    </source>
</evidence>
<keyword evidence="7 8" id="KW-0472">Membrane</keyword>
<dbReference type="PANTHER" id="PTHR30294:SF47">
    <property type="entry name" value="INNER MEMBRANE TRANSPORT PERMEASE YHHJ"/>
    <property type="match status" value="1"/>
</dbReference>
<keyword evidence="3" id="KW-0813">Transport</keyword>
<proteinExistence type="inferred from homology"/>
<sequence>MKFLILIYKEIIQFLRNRGLLLFLIYSFTLDIYLAATGIELTLKNAKFYVQDFDFSPLSRELISSFPEPYFKFKGYILNNKDIETLLTEDKAVGVIRIPSHFEERIKEGKSEKVGVVVNGAEISTSYLFSAYAQEVIYNFLAKLAPMYPSMESKIIEAKTRIFFNQNASSKTFMAYSELITVITLFLLLLPASAVVMEKERGNIEMLMVSPVKTHTVLIVKAISMGILILLSSLFAISITIQHFCYVPFHGKTTDFAVLTAFYIFATVGLSLFIASLSRNMLQVSQLSVLILIPILYLSGNWSPIETMPKTLQWLSNLSPLKFYIDGVYGIAVKGLTLQFLTKDLFFLSLQGLILFGLSNYLLKKIY</sequence>
<dbReference type="PANTHER" id="PTHR30294">
    <property type="entry name" value="MEMBRANE COMPONENT OF ABC TRANSPORTER YHHJ-RELATED"/>
    <property type="match status" value="1"/>
</dbReference>
<evidence type="ECO:0000256" key="7">
    <source>
        <dbReference type="ARBA" id="ARBA00023136"/>
    </source>
</evidence>
<evidence type="ECO:0000256" key="4">
    <source>
        <dbReference type="ARBA" id="ARBA00022475"/>
    </source>
</evidence>
<feature type="transmembrane region" description="Helical" evidence="8">
    <location>
        <begin position="20"/>
        <end position="39"/>
    </location>
</feature>
<feature type="transmembrane region" description="Helical" evidence="8">
    <location>
        <begin position="173"/>
        <end position="197"/>
    </location>
</feature>
<dbReference type="Gene3D" id="3.40.1710.10">
    <property type="entry name" value="abc type-2 transporter like domain"/>
    <property type="match status" value="1"/>
</dbReference>